<dbReference type="EMBL" id="LAZR01001072">
    <property type="protein sequence ID" value="KKN51239.1"/>
    <property type="molecule type" value="Genomic_DNA"/>
</dbReference>
<organism evidence="2">
    <name type="scientific">marine sediment metagenome</name>
    <dbReference type="NCBI Taxonomy" id="412755"/>
    <lineage>
        <taxon>unclassified sequences</taxon>
        <taxon>metagenomes</taxon>
        <taxon>ecological metagenomes</taxon>
    </lineage>
</organism>
<feature type="region of interest" description="Disordered" evidence="1">
    <location>
        <begin position="213"/>
        <end position="232"/>
    </location>
</feature>
<sequence length="232" mass="25589">MSLDLDALLNEGKKIYVKNTSRPMGHIVLTFVTAHGKAVPRNIPRTWIPICLTDTLSPDIIAQSNELRQFLNKGILALVEPTVAQNELKTADASEESRRLNLSDFSDKAEVTERTLVLDNQFTAEANPLNPMEPAQLADPVNNRVKSTLLRVESKDITEREAVAEFRIMQGELTSHDLTYIISQVEDEGPLKRFSFAVLSEHSAAVAQDVVDTDDPAEDPEALAAGRSQQAV</sequence>
<accession>A0A0F9R8S6</accession>
<comment type="caution">
    <text evidence="2">The sequence shown here is derived from an EMBL/GenBank/DDBJ whole genome shotgun (WGS) entry which is preliminary data.</text>
</comment>
<protein>
    <submittedName>
        <fullName evidence="2">Uncharacterized protein</fullName>
    </submittedName>
</protein>
<reference evidence="2" key="1">
    <citation type="journal article" date="2015" name="Nature">
        <title>Complex archaea that bridge the gap between prokaryotes and eukaryotes.</title>
        <authorList>
            <person name="Spang A."/>
            <person name="Saw J.H."/>
            <person name="Jorgensen S.L."/>
            <person name="Zaremba-Niedzwiedzka K."/>
            <person name="Martijn J."/>
            <person name="Lind A.E."/>
            <person name="van Eijk R."/>
            <person name="Schleper C."/>
            <person name="Guy L."/>
            <person name="Ettema T.J."/>
        </authorList>
    </citation>
    <scope>NUCLEOTIDE SEQUENCE</scope>
</reference>
<gene>
    <name evidence="2" type="ORF">LCGC14_0624690</name>
</gene>
<evidence type="ECO:0000313" key="2">
    <source>
        <dbReference type="EMBL" id="KKN51239.1"/>
    </source>
</evidence>
<proteinExistence type="predicted"/>
<name>A0A0F9R8S6_9ZZZZ</name>
<dbReference type="AlphaFoldDB" id="A0A0F9R8S6"/>
<evidence type="ECO:0000256" key="1">
    <source>
        <dbReference type="SAM" id="MobiDB-lite"/>
    </source>
</evidence>